<dbReference type="InterPro" id="IPR004056">
    <property type="entry name" value="K_chnl_volt-dep_Kv4.3"/>
</dbReference>
<evidence type="ECO:0000256" key="1">
    <source>
        <dbReference type="SAM" id="MobiDB-lite"/>
    </source>
</evidence>
<dbReference type="EMBL" id="JACASE010000017">
    <property type="protein sequence ID" value="KAF6396883.1"/>
    <property type="molecule type" value="Genomic_DNA"/>
</dbReference>
<protein>
    <submittedName>
        <fullName evidence="3">Potassium voltage-gated channel subfamily D member 3</fullName>
    </submittedName>
</protein>
<dbReference type="GO" id="GO:0005249">
    <property type="term" value="F:voltage-gated potassium channel activity"/>
    <property type="evidence" value="ECO:0007669"/>
    <property type="project" value="InterPro"/>
</dbReference>
<dbReference type="Proteomes" id="UP000593571">
    <property type="component" value="Unassembled WGS sequence"/>
</dbReference>
<organism evidence="3 4">
    <name type="scientific">Rousettus aegyptiacus</name>
    <name type="common">Egyptian fruit bat</name>
    <name type="synonym">Pteropus aegyptiacus</name>
    <dbReference type="NCBI Taxonomy" id="9407"/>
    <lineage>
        <taxon>Eukaryota</taxon>
        <taxon>Metazoa</taxon>
        <taxon>Chordata</taxon>
        <taxon>Craniata</taxon>
        <taxon>Vertebrata</taxon>
        <taxon>Euteleostomi</taxon>
        <taxon>Mammalia</taxon>
        <taxon>Eutheria</taxon>
        <taxon>Laurasiatheria</taxon>
        <taxon>Chiroptera</taxon>
        <taxon>Yinpterochiroptera</taxon>
        <taxon>Pteropodoidea</taxon>
        <taxon>Pteropodidae</taxon>
        <taxon>Rousettinae</taxon>
        <taxon>Rousettus</taxon>
    </lineage>
</organism>
<evidence type="ECO:0000313" key="4">
    <source>
        <dbReference type="Proteomes" id="UP000593571"/>
    </source>
</evidence>
<sequence>MSEGRHSSWMPVWAPGSWEPVSHGQNRARQPYRVRGAPPPAPVSSHTFAFCFPQNHEFIDEQMFEQNCMESSMQNYPSTRSPSLSSHPGLTTTCCSRRSKKTTHLPNSNLPATRLRSMQELSTIHIQGSEQPSLTTSRSSLNLKADDGLRPNCKASQITTAIISIPTPPALTPEGESRPPPASPGPNTNIPSIASNVVKVSAL</sequence>
<evidence type="ECO:0000259" key="2">
    <source>
        <dbReference type="Pfam" id="PF11879"/>
    </source>
</evidence>
<dbReference type="PRINTS" id="PR01518">
    <property type="entry name" value="KV43CHANNEL"/>
</dbReference>
<evidence type="ECO:0000313" key="3">
    <source>
        <dbReference type="EMBL" id="KAF6396883.1"/>
    </source>
</evidence>
<dbReference type="AlphaFoldDB" id="A0A7J8BDH3"/>
<name>A0A7J8BDH3_ROUAE</name>
<reference evidence="3 4" key="1">
    <citation type="journal article" date="2020" name="Nature">
        <title>Six reference-quality genomes reveal evolution of bat adaptations.</title>
        <authorList>
            <person name="Jebb D."/>
            <person name="Huang Z."/>
            <person name="Pippel M."/>
            <person name="Hughes G.M."/>
            <person name="Lavrichenko K."/>
            <person name="Devanna P."/>
            <person name="Winkler S."/>
            <person name="Jermiin L.S."/>
            <person name="Skirmuntt E.C."/>
            <person name="Katzourakis A."/>
            <person name="Burkitt-Gray L."/>
            <person name="Ray D.A."/>
            <person name="Sullivan K.A.M."/>
            <person name="Roscito J.G."/>
            <person name="Kirilenko B.M."/>
            <person name="Davalos L.M."/>
            <person name="Corthals A.P."/>
            <person name="Power M.L."/>
            <person name="Jones G."/>
            <person name="Ransome R.D."/>
            <person name="Dechmann D.K.N."/>
            <person name="Locatelli A.G."/>
            <person name="Puechmaille S.J."/>
            <person name="Fedrigo O."/>
            <person name="Jarvis E.D."/>
            <person name="Hiller M."/>
            <person name="Vernes S.C."/>
            <person name="Myers E.W."/>
            <person name="Teeling E.C."/>
        </authorList>
    </citation>
    <scope>NUCLEOTIDE SEQUENCE [LARGE SCALE GENOMIC DNA]</scope>
    <source>
        <strain evidence="3">MRouAeg1</strain>
        <tissue evidence="3">Muscle</tissue>
    </source>
</reference>
<feature type="region of interest" description="Disordered" evidence="1">
    <location>
        <begin position="73"/>
        <end position="110"/>
    </location>
</feature>
<feature type="region of interest" description="Disordered" evidence="1">
    <location>
        <begin position="163"/>
        <end position="203"/>
    </location>
</feature>
<keyword evidence="4" id="KW-1185">Reference proteome</keyword>
<gene>
    <name evidence="3" type="ORF">HJG63_007070</name>
</gene>
<proteinExistence type="predicted"/>
<feature type="compositionally biased region" description="Polar residues" evidence="1">
    <location>
        <begin position="185"/>
        <end position="195"/>
    </location>
</feature>
<dbReference type="InterPro" id="IPR024587">
    <property type="entry name" value="K_chnl_volt-dep_Kv4_C"/>
</dbReference>
<comment type="caution">
    <text evidence="3">The sequence shown here is derived from an EMBL/GenBank/DDBJ whole genome shotgun (WGS) entry which is preliminary data.</text>
</comment>
<dbReference type="Pfam" id="PF11879">
    <property type="entry name" value="DUF3399"/>
    <property type="match status" value="1"/>
</dbReference>
<accession>A0A7J8BDH3</accession>
<dbReference type="GO" id="GO:0008076">
    <property type="term" value="C:voltage-gated potassium channel complex"/>
    <property type="evidence" value="ECO:0007669"/>
    <property type="project" value="InterPro"/>
</dbReference>
<feature type="domain" description="Potassium channel voltage dependent Kv4 C-terminal" evidence="2">
    <location>
        <begin position="55"/>
        <end position="110"/>
    </location>
</feature>
<feature type="compositionally biased region" description="Polar residues" evidence="1">
    <location>
        <begin position="73"/>
        <end position="96"/>
    </location>
</feature>